<organism evidence="7 8">
    <name type="scientific">Thiohalospira halophila DSM 15071</name>
    <dbReference type="NCBI Taxonomy" id="1123397"/>
    <lineage>
        <taxon>Bacteria</taxon>
        <taxon>Pseudomonadati</taxon>
        <taxon>Pseudomonadota</taxon>
        <taxon>Gammaproteobacteria</taxon>
        <taxon>Thiohalospirales</taxon>
        <taxon>Thiohalospiraceae</taxon>
        <taxon>Thiohalospira</taxon>
    </lineage>
</organism>
<dbReference type="AlphaFoldDB" id="A0A1I1PQF4"/>
<dbReference type="SMART" id="SM00091">
    <property type="entry name" value="PAS"/>
    <property type="match status" value="1"/>
</dbReference>
<accession>A0A1I1PQF4</accession>
<dbReference type="SMART" id="SM00267">
    <property type="entry name" value="GGDEF"/>
    <property type="match status" value="1"/>
</dbReference>
<evidence type="ECO:0000256" key="2">
    <source>
        <dbReference type="SAM" id="Phobius"/>
    </source>
</evidence>
<dbReference type="InterPro" id="IPR000700">
    <property type="entry name" value="PAS-assoc_C"/>
</dbReference>
<protein>
    <submittedName>
        <fullName evidence="7">PAS domain S-box-containing protein/diguanylate cyclase (GGDEF) domain-containing protein</fullName>
    </submittedName>
</protein>
<dbReference type="Gene3D" id="3.20.20.450">
    <property type="entry name" value="EAL domain"/>
    <property type="match status" value="1"/>
</dbReference>
<proteinExistence type="predicted"/>
<feature type="domain" description="GGDEF" evidence="6">
    <location>
        <begin position="384"/>
        <end position="517"/>
    </location>
</feature>
<evidence type="ECO:0000259" key="3">
    <source>
        <dbReference type="PROSITE" id="PS50112"/>
    </source>
</evidence>
<dbReference type="PROSITE" id="PS50113">
    <property type="entry name" value="PAC"/>
    <property type="match status" value="1"/>
</dbReference>
<dbReference type="CDD" id="cd01948">
    <property type="entry name" value="EAL"/>
    <property type="match status" value="1"/>
</dbReference>
<dbReference type="PROSITE" id="PS50887">
    <property type="entry name" value="GGDEF"/>
    <property type="match status" value="1"/>
</dbReference>
<dbReference type="SUPFAM" id="SSF55785">
    <property type="entry name" value="PYP-like sensor domain (PAS domain)"/>
    <property type="match status" value="1"/>
</dbReference>
<feature type="transmembrane region" description="Helical" evidence="2">
    <location>
        <begin position="186"/>
        <end position="212"/>
    </location>
</feature>
<dbReference type="STRING" id="1123397.SAMN05660831_00750"/>
<keyword evidence="2" id="KW-0812">Transmembrane</keyword>
<keyword evidence="2" id="KW-1133">Transmembrane helix</keyword>
<dbReference type="Pfam" id="PF00563">
    <property type="entry name" value="EAL"/>
    <property type="match status" value="1"/>
</dbReference>
<dbReference type="Proteomes" id="UP000198611">
    <property type="component" value="Unassembled WGS sequence"/>
</dbReference>
<feature type="transmembrane region" description="Helical" evidence="2">
    <location>
        <begin position="6"/>
        <end position="30"/>
    </location>
</feature>
<feature type="domain" description="EAL" evidence="5">
    <location>
        <begin position="528"/>
        <end position="783"/>
    </location>
</feature>
<dbReference type="RefSeq" id="WP_159433012.1">
    <property type="nucleotide sequence ID" value="NZ_FOMJ01000001.1"/>
</dbReference>
<dbReference type="OrthoDB" id="9787514at2"/>
<dbReference type="InterPro" id="IPR029787">
    <property type="entry name" value="Nucleotide_cyclase"/>
</dbReference>
<feature type="domain" description="PAS" evidence="3">
    <location>
        <begin position="222"/>
        <end position="295"/>
    </location>
</feature>
<dbReference type="InterPro" id="IPR024478">
    <property type="entry name" value="HlyB_4HB_MCP"/>
</dbReference>
<dbReference type="InterPro" id="IPR000014">
    <property type="entry name" value="PAS"/>
</dbReference>
<evidence type="ECO:0000313" key="7">
    <source>
        <dbReference type="EMBL" id="SFD08230.1"/>
    </source>
</evidence>
<dbReference type="SUPFAM" id="SSF141868">
    <property type="entry name" value="EAL domain-like"/>
    <property type="match status" value="1"/>
</dbReference>
<dbReference type="EMBL" id="FOMJ01000001">
    <property type="protein sequence ID" value="SFD08230.1"/>
    <property type="molecule type" value="Genomic_DNA"/>
</dbReference>
<dbReference type="PANTHER" id="PTHR44757:SF4">
    <property type="entry name" value="DIGUANYLATE CYCLASE DGCE-RELATED"/>
    <property type="match status" value="1"/>
</dbReference>
<evidence type="ECO:0000259" key="5">
    <source>
        <dbReference type="PROSITE" id="PS50883"/>
    </source>
</evidence>
<dbReference type="InterPro" id="IPR047347">
    <property type="entry name" value="YvaQ-like_sensor"/>
</dbReference>
<dbReference type="Pfam" id="PF00990">
    <property type="entry name" value="GGDEF"/>
    <property type="match status" value="1"/>
</dbReference>
<dbReference type="NCBIfam" id="TIGR00254">
    <property type="entry name" value="GGDEF"/>
    <property type="match status" value="1"/>
</dbReference>
<dbReference type="FunFam" id="3.30.70.270:FF:000001">
    <property type="entry name" value="Diguanylate cyclase domain protein"/>
    <property type="match status" value="1"/>
</dbReference>
<dbReference type="SMART" id="SM00052">
    <property type="entry name" value="EAL"/>
    <property type="match status" value="1"/>
</dbReference>
<evidence type="ECO:0000256" key="1">
    <source>
        <dbReference type="ARBA" id="ARBA00001946"/>
    </source>
</evidence>
<dbReference type="InterPro" id="IPR052155">
    <property type="entry name" value="Biofilm_reg_signaling"/>
</dbReference>
<dbReference type="InterPro" id="IPR043128">
    <property type="entry name" value="Rev_trsase/Diguanyl_cyclase"/>
</dbReference>
<dbReference type="SUPFAM" id="SSF55073">
    <property type="entry name" value="Nucleotide cyclase"/>
    <property type="match status" value="1"/>
</dbReference>
<evidence type="ECO:0000259" key="6">
    <source>
        <dbReference type="PROSITE" id="PS50887"/>
    </source>
</evidence>
<keyword evidence="8" id="KW-1185">Reference proteome</keyword>
<dbReference type="GO" id="GO:0003824">
    <property type="term" value="F:catalytic activity"/>
    <property type="evidence" value="ECO:0007669"/>
    <property type="project" value="UniProtKB-ARBA"/>
</dbReference>
<comment type="cofactor">
    <cofactor evidence="1">
        <name>Mg(2+)</name>
        <dbReference type="ChEBI" id="CHEBI:18420"/>
    </cofactor>
</comment>
<dbReference type="InterPro" id="IPR000160">
    <property type="entry name" value="GGDEF_dom"/>
</dbReference>
<feature type="domain" description="PAC" evidence="4">
    <location>
        <begin position="300"/>
        <end position="352"/>
    </location>
</feature>
<dbReference type="Gene3D" id="3.30.70.270">
    <property type="match status" value="1"/>
</dbReference>
<dbReference type="Pfam" id="PF08448">
    <property type="entry name" value="PAS_4"/>
    <property type="match status" value="1"/>
</dbReference>
<reference evidence="7 8" key="1">
    <citation type="submission" date="2016-10" db="EMBL/GenBank/DDBJ databases">
        <authorList>
            <person name="de Groot N.N."/>
        </authorList>
    </citation>
    <scope>NUCLEOTIDE SEQUENCE [LARGE SCALE GENOMIC DNA]</scope>
    <source>
        <strain evidence="7 8">HL3</strain>
    </source>
</reference>
<dbReference type="CDD" id="cd01949">
    <property type="entry name" value="GGDEF"/>
    <property type="match status" value="1"/>
</dbReference>
<name>A0A1I1PQF4_9GAMM</name>
<sequence length="788" mass="86987">MSVNRTQLALGLGFVGVLTLMAVLVLVATLRMGEIHQRLETIVEHHNTKKELVRTMYTTARERVVTLQSLINQADPFEREELHREFLELASHFIQARSRFRTMALDATERRLLEAQGEATSRVRPLHLQAVELALSGQRDAARRLTFNRGLPGQDQVLGTLERLSEHQDSESERALDSASAAYAEAWWLLLGGGGAALLLGGVIAAGALFGVSRSQRELEREKERVQTTLHSIGDGVITTDAGGVIDYLNPTAEELLGIQAQETLSRPLEAIFALEDESTGRRLEHPVREAMRENSTLCSALPSALVRPDGEHHPIEHTAAPIRGDAEHVVGAVLIFRDVSEMRRLSRQLSYQASHDALTGLINRREFESRLQGVLESAHNDGAEHALCYLDLDQFKLVNDTCGHAAGDELLKQLAERIRSRVRSSDTVARLGGDEFGILLESCPLDRARTIAEELRETVRVFRFVWDNQSFEVGVSIGLVPIDSDSGGLVGLLAAADAACYVAKDRGRGRIHVYQSDDADLERHHGEMEWAQRLRLALDEDRFCLYCQPFRTLNPALDDGFSEVLLRLRQENGEIVPPMAFIPAAERYSLMPAIDYWVVDRVIRLLESSATPFGAKERLSVNLSGQSLSDPATLQQLLERLDESAVDPRRLCFEITETAAVANLSAASEFIGELHDRGCCIALDDFGSGLSSFAYLKHMPVDLLKIDGAFIRDMLEDPTDRAFVESINQIGHIMGIQTVAEFVENDALIEALEEMGIDYGQGFAIGHPTPLPAAEPPLEAGADTARA</sequence>
<keyword evidence="2" id="KW-0472">Membrane</keyword>
<dbReference type="Gene3D" id="3.30.450.20">
    <property type="entry name" value="PAS domain"/>
    <property type="match status" value="1"/>
</dbReference>
<dbReference type="InterPro" id="IPR001633">
    <property type="entry name" value="EAL_dom"/>
</dbReference>
<evidence type="ECO:0000313" key="8">
    <source>
        <dbReference type="Proteomes" id="UP000198611"/>
    </source>
</evidence>
<dbReference type="Pfam" id="PF12729">
    <property type="entry name" value="4HB_MCP_1"/>
    <property type="match status" value="1"/>
</dbReference>
<evidence type="ECO:0000259" key="4">
    <source>
        <dbReference type="PROSITE" id="PS50113"/>
    </source>
</evidence>
<dbReference type="CDD" id="cd19411">
    <property type="entry name" value="MCP2201-like_sensor"/>
    <property type="match status" value="1"/>
</dbReference>
<gene>
    <name evidence="7" type="ORF">SAMN05660831_00750</name>
</gene>
<dbReference type="PANTHER" id="PTHR44757">
    <property type="entry name" value="DIGUANYLATE CYCLASE DGCP"/>
    <property type="match status" value="1"/>
</dbReference>
<dbReference type="NCBIfam" id="TIGR00229">
    <property type="entry name" value="sensory_box"/>
    <property type="match status" value="1"/>
</dbReference>
<dbReference type="InterPro" id="IPR035965">
    <property type="entry name" value="PAS-like_dom_sf"/>
</dbReference>
<dbReference type="CDD" id="cd00130">
    <property type="entry name" value="PAS"/>
    <property type="match status" value="1"/>
</dbReference>
<dbReference type="PROSITE" id="PS50112">
    <property type="entry name" value="PAS"/>
    <property type="match status" value="1"/>
</dbReference>
<dbReference type="InterPro" id="IPR035919">
    <property type="entry name" value="EAL_sf"/>
</dbReference>
<dbReference type="PROSITE" id="PS50883">
    <property type="entry name" value="EAL"/>
    <property type="match status" value="1"/>
</dbReference>
<dbReference type="InterPro" id="IPR013656">
    <property type="entry name" value="PAS_4"/>
</dbReference>